<dbReference type="AlphaFoldDB" id="A0AAF0PQN5"/>
<sequence>MESPELRTRFRTDSKGINNKLSTREDSPGQGASKDVKVANSNGDESLAGISVEDAGAPVSQEFQTQHQNDQEREMHHPTSKISSVDAFYESNKGIIIPEEQQRTNLDKEVQVTELNDSHSDMRQLNDQKRNSNREQIEEAQSSSNISFRAAKRDLADKEVPRGSQHANQALQGLGIDSMLQQPHSNAFVVLTDSEVLGGEDGGLKENITNLKEGDPRGRDLSPVLHENLMVDPRKYLSAPATTVQRPINVIV</sequence>
<dbReference type="Proteomes" id="UP001234989">
    <property type="component" value="Chromosome 1"/>
</dbReference>
<evidence type="ECO:0000313" key="2">
    <source>
        <dbReference type="EMBL" id="WMV08882.1"/>
    </source>
</evidence>
<feature type="region of interest" description="Disordered" evidence="1">
    <location>
        <begin position="1"/>
        <end position="82"/>
    </location>
</feature>
<name>A0AAF0PQN5_SOLVR</name>
<feature type="region of interest" description="Disordered" evidence="1">
    <location>
        <begin position="118"/>
        <end position="147"/>
    </location>
</feature>
<feature type="compositionally biased region" description="Basic and acidic residues" evidence="1">
    <location>
        <begin position="1"/>
        <end position="14"/>
    </location>
</feature>
<proteinExistence type="predicted"/>
<keyword evidence="3" id="KW-1185">Reference proteome</keyword>
<protein>
    <submittedName>
        <fullName evidence="2">Uncharacterized protein</fullName>
    </submittedName>
</protein>
<evidence type="ECO:0000256" key="1">
    <source>
        <dbReference type="SAM" id="MobiDB-lite"/>
    </source>
</evidence>
<evidence type="ECO:0000313" key="3">
    <source>
        <dbReference type="Proteomes" id="UP001234989"/>
    </source>
</evidence>
<dbReference type="EMBL" id="CP133612">
    <property type="protein sequence ID" value="WMV08882.1"/>
    <property type="molecule type" value="Genomic_DNA"/>
</dbReference>
<gene>
    <name evidence="2" type="ORF">MTR67_002267</name>
</gene>
<feature type="compositionally biased region" description="Basic and acidic residues" evidence="1">
    <location>
        <begin position="118"/>
        <end position="137"/>
    </location>
</feature>
<accession>A0AAF0PQN5</accession>
<reference evidence="2" key="1">
    <citation type="submission" date="2023-08" db="EMBL/GenBank/DDBJ databases">
        <title>A de novo genome assembly of Solanum verrucosum Schlechtendal, a Mexican diploid species geographically isolated from the other diploid A-genome species in potato relatives.</title>
        <authorList>
            <person name="Hosaka K."/>
        </authorList>
    </citation>
    <scope>NUCLEOTIDE SEQUENCE</scope>
    <source>
        <tissue evidence="2">Young leaves</tissue>
    </source>
</reference>
<organism evidence="2 3">
    <name type="scientific">Solanum verrucosum</name>
    <dbReference type="NCBI Taxonomy" id="315347"/>
    <lineage>
        <taxon>Eukaryota</taxon>
        <taxon>Viridiplantae</taxon>
        <taxon>Streptophyta</taxon>
        <taxon>Embryophyta</taxon>
        <taxon>Tracheophyta</taxon>
        <taxon>Spermatophyta</taxon>
        <taxon>Magnoliopsida</taxon>
        <taxon>eudicotyledons</taxon>
        <taxon>Gunneridae</taxon>
        <taxon>Pentapetalae</taxon>
        <taxon>asterids</taxon>
        <taxon>lamiids</taxon>
        <taxon>Solanales</taxon>
        <taxon>Solanaceae</taxon>
        <taxon>Solanoideae</taxon>
        <taxon>Solaneae</taxon>
        <taxon>Solanum</taxon>
    </lineage>
</organism>